<dbReference type="EMBL" id="QSFV01000041">
    <property type="protein sequence ID" value="RHA77521.1"/>
    <property type="molecule type" value="Genomic_DNA"/>
</dbReference>
<keyword evidence="1" id="KW-1133">Transmembrane helix</keyword>
<dbReference type="PIRSF" id="PIRSF019083">
    <property type="entry name" value="UCP019083_VanZ"/>
    <property type="match status" value="1"/>
</dbReference>
<keyword evidence="1" id="KW-0812">Transmembrane</keyword>
<sequence length="179" mass="20131">MNVCNIKKLSLWGVRIVLVLIILFWMSTIFGFSAETGTQSQGLSDKITIRAVQIIEPEYSSLDLASKEELFNKVSFFVRKTGHFSEYGILAGLILILLFTFEEVRNTRKHIIMGAVVTDLICMIYASTDEFHQTFVDGRSGKSADVLIDTSGTVFATIILCLIIVCAGNRRRKNEQLER</sequence>
<evidence type="ECO:0000313" key="9">
    <source>
        <dbReference type="Proteomes" id="UP000285740"/>
    </source>
</evidence>
<evidence type="ECO:0000313" key="4">
    <source>
        <dbReference type="EMBL" id="RHA52222.1"/>
    </source>
</evidence>
<dbReference type="InterPro" id="IPR006976">
    <property type="entry name" value="VanZ-like"/>
</dbReference>
<dbReference type="Pfam" id="PF04892">
    <property type="entry name" value="VanZ"/>
    <property type="match status" value="1"/>
</dbReference>
<dbReference type="NCBIfam" id="NF037970">
    <property type="entry name" value="vanZ_1"/>
    <property type="match status" value="1"/>
</dbReference>
<evidence type="ECO:0000313" key="7">
    <source>
        <dbReference type="Proteomes" id="UP000284598"/>
    </source>
</evidence>
<dbReference type="EMBL" id="QSFD01000005">
    <property type="protein sequence ID" value="RHA18580.1"/>
    <property type="molecule type" value="Genomic_DNA"/>
</dbReference>
<keyword evidence="1" id="KW-0472">Membrane</keyword>
<dbReference type="AlphaFoldDB" id="A0A414R1Z9"/>
<evidence type="ECO:0000313" key="3">
    <source>
        <dbReference type="EMBL" id="RHA18580.1"/>
    </source>
</evidence>
<evidence type="ECO:0000313" key="8">
    <source>
        <dbReference type="Proteomes" id="UP000284779"/>
    </source>
</evidence>
<feature type="domain" description="VanZ-like" evidence="2">
    <location>
        <begin position="19"/>
        <end position="162"/>
    </location>
</feature>
<evidence type="ECO:0000259" key="2">
    <source>
        <dbReference type="Pfam" id="PF04892"/>
    </source>
</evidence>
<reference evidence="7 8" key="1">
    <citation type="submission" date="2018-08" db="EMBL/GenBank/DDBJ databases">
        <title>A genome reference for cultivated species of the human gut microbiota.</title>
        <authorList>
            <person name="Zou Y."/>
            <person name="Xue W."/>
            <person name="Luo G."/>
        </authorList>
    </citation>
    <scope>NUCLEOTIDE SEQUENCE [LARGE SCALE GENOMIC DNA]</scope>
    <source>
        <strain evidence="6 10">AM23-22</strain>
        <strain evidence="5 9">AM42-30</strain>
        <strain evidence="4 7">AM43-2</strain>
        <strain evidence="3 8">AM44-11BH</strain>
    </source>
</reference>
<accession>A0A414R1Z9</accession>
<feature type="transmembrane region" description="Helical" evidence="1">
    <location>
        <begin position="84"/>
        <end position="101"/>
    </location>
</feature>
<dbReference type="EMBL" id="QRHR01000013">
    <property type="protein sequence ID" value="RHF87063.1"/>
    <property type="molecule type" value="Genomic_DNA"/>
</dbReference>
<dbReference type="InterPro" id="IPR016747">
    <property type="entry name" value="Phosphotransbutyrylase"/>
</dbReference>
<protein>
    <recommendedName>
        <fullName evidence="2">VanZ-like domain-containing protein</fullName>
    </recommendedName>
</protein>
<evidence type="ECO:0000313" key="6">
    <source>
        <dbReference type="EMBL" id="RHF87063.1"/>
    </source>
</evidence>
<dbReference type="EMBL" id="QSFO01000017">
    <property type="protein sequence ID" value="RHA52222.1"/>
    <property type="molecule type" value="Genomic_DNA"/>
</dbReference>
<feature type="transmembrane region" description="Helical" evidence="1">
    <location>
        <begin position="110"/>
        <end position="126"/>
    </location>
</feature>
<evidence type="ECO:0000313" key="5">
    <source>
        <dbReference type="EMBL" id="RHA77521.1"/>
    </source>
</evidence>
<dbReference type="Proteomes" id="UP000284598">
    <property type="component" value="Unassembled WGS sequence"/>
</dbReference>
<gene>
    <name evidence="6" type="ORF">DW652_10700</name>
    <name evidence="5" type="ORF">DW918_09710</name>
    <name evidence="4" type="ORF">DW929_11395</name>
    <name evidence="3" type="ORF">DW944_05765</name>
</gene>
<dbReference type="RefSeq" id="WP_117901379.1">
    <property type="nucleotide sequence ID" value="NZ_CATWJF010000090.1"/>
</dbReference>
<comment type="caution">
    <text evidence="6">The sequence shown here is derived from an EMBL/GenBank/DDBJ whole genome shotgun (WGS) entry which is preliminary data.</text>
</comment>
<proteinExistence type="predicted"/>
<evidence type="ECO:0000256" key="1">
    <source>
        <dbReference type="SAM" id="Phobius"/>
    </source>
</evidence>
<organism evidence="6 10">
    <name type="scientific">Eubacterium ventriosum</name>
    <dbReference type="NCBI Taxonomy" id="39496"/>
    <lineage>
        <taxon>Bacteria</taxon>
        <taxon>Bacillati</taxon>
        <taxon>Bacillota</taxon>
        <taxon>Clostridia</taxon>
        <taxon>Eubacteriales</taxon>
        <taxon>Eubacteriaceae</taxon>
        <taxon>Eubacterium</taxon>
    </lineage>
</organism>
<name>A0A414R1Z9_9FIRM</name>
<keyword evidence="8" id="KW-1185">Reference proteome</keyword>
<feature type="transmembrane region" description="Helical" evidence="1">
    <location>
        <begin position="146"/>
        <end position="169"/>
    </location>
</feature>
<dbReference type="Proteomes" id="UP000286186">
    <property type="component" value="Unassembled WGS sequence"/>
</dbReference>
<evidence type="ECO:0000313" key="10">
    <source>
        <dbReference type="Proteomes" id="UP000286186"/>
    </source>
</evidence>
<feature type="transmembrane region" description="Helical" evidence="1">
    <location>
        <begin position="12"/>
        <end position="34"/>
    </location>
</feature>
<dbReference type="Proteomes" id="UP000285740">
    <property type="component" value="Unassembled WGS sequence"/>
</dbReference>
<dbReference type="Proteomes" id="UP000284779">
    <property type="component" value="Unassembled WGS sequence"/>
</dbReference>